<evidence type="ECO:0000313" key="1">
    <source>
        <dbReference type="EMBL" id="PRQ08770.1"/>
    </source>
</evidence>
<name>A0A2S9YUL3_9BACT</name>
<evidence type="ECO:0000313" key="2">
    <source>
        <dbReference type="Proteomes" id="UP000238823"/>
    </source>
</evidence>
<dbReference type="EMBL" id="PVNL01000035">
    <property type="protein sequence ID" value="PRQ08770.1"/>
    <property type="molecule type" value="Genomic_DNA"/>
</dbReference>
<gene>
    <name evidence="1" type="ORF">ENSA7_14020</name>
</gene>
<protein>
    <submittedName>
        <fullName evidence="1">Uncharacterized protein</fullName>
    </submittedName>
</protein>
<organism evidence="1 2">
    <name type="scientific">Enhygromyxa salina</name>
    <dbReference type="NCBI Taxonomy" id="215803"/>
    <lineage>
        <taxon>Bacteria</taxon>
        <taxon>Pseudomonadati</taxon>
        <taxon>Myxococcota</taxon>
        <taxon>Polyangia</taxon>
        <taxon>Nannocystales</taxon>
        <taxon>Nannocystaceae</taxon>
        <taxon>Enhygromyxa</taxon>
    </lineage>
</organism>
<reference evidence="1 2" key="1">
    <citation type="submission" date="2018-03" db="EMBL/GenBank/DDBJ databases">
        <title>Draft Genome Sequences of the Obligatory Marine Myxobacteria Enhygromyxa salina SWB007.</title>
        <authorList>
            <person name="Poehlein A."/>
            <person name="Moghaddam J.A."/>
            <person name="Harms H."/>
            <person name="Alanjari M."/>
            <person name="Koenig G.M."/>
            <person name="Daniel R."/>
            <person name="Schaeberle T.F."/>
        </authorList>
    </citation>
    <scope>NUCLEOTIDE SEQUENCE [LARGE SCALE GENOMIC DNA]</scope>
    <source>
        <strain evidence="1 2">SWB007</strain>
    </source>
</reference>
<accession>A0A2S9YUL3</accession>
<dbReference type="Proteomes" id="UP000238823">
    <property type="component" value="Unassembled WGS sequence"/>
</dbReference>
<sequence>MVRKRKLYAQGLTDQVLINEAPPRKQGQHFVSTVEVGVEHRAW</sequence>
<proteinExistence type="predicted"/>
<comment type="caution">
    <text evidence="1">The sequence shown here is derived from an EMBL/GenBank/DDBJ whole genome shotgun (WGS) entry which is preliminary data.</text>
</comment>
<dbReference type="AlphaFoldDB" id="A0A2S9YUL3"/>